<reference evidence="2 3" key="1">
    <citation type="submission" date="2019-04" db="EMBL/GenBank/DDBJ databases">
        <authorList>
            <person name="Feng G."/>
            <person name="Zhang J."/>
            <person name="Zhu H."/>
        </authorList>
    </citation>
    <scope>NUCLEOTIDE SEQUENCE [LARGE SCALE GENOMIC DNA]</scope>
    <source>
        <strain evidence="2 3">92R-1</strain>
    </source>
</reference>
<name>A0A4Z0P8Y9_9BACT</name>
<keyword evidence="1" id="KW-1133">Transmembrane helix</keyword>
<dbReference type="EMBL" id="SRLA01000002">
    <property type="protein sequence ID" value="TGE07877.1"/>
    <property type="molecule type" value="Genomic_DNA"/>
</dbReference>
<dbReference type="RefSeq" id="WP_135433372.1">
    <property type="nucleotide sequence ID" value="NZ_SRLA01000002.1"/>
</dbReference>
<dbReference type="AlphaFoldDB" id="A0A4Z0P8Y9"/>
<keyword evidence="1" id="KW-0812">Transmembrane</keyword>
<organism evidence="2 3">
    <name type="scientific">Hymenobacter fodinae</name>
    <dbReference type="NCBI Taxonomy" id="2510796"/>
    <lineage>
        <taxon>Bacteria</taxon>
        <taxon>Pseudomonadati</taxon>
        <taxon>Bacteroidota</taxon>
        <taxon>Cytophagia</taxon>
        <taxon>Cytophagales</taxon>
        <taxon>Hymenobacteraceae</taxon>
        <taxon>Hymenobacter</taxon>
    </lineage>
</organism>
<keyword evidence="3" id="KW-1185">Reference proteome</keyword>
<evidence type="ECO:0000256" key="1">
    <source>
        <dbReference type="SAM" id="Phobius"/>
    </source>
</evidence>
<sequence length="154" mass="17156">MERENGETGDDTIVVLGNMSPAIHRLLRTLLWILLIVLPISYCLLIIAADFNMLFGWFFLDDSETDADSLIFNTSIQTSIQAQEPELIFFQITFRLAPLWIGFASAVLVLLAADLLAYGFGKRPLLKSALSNRQLAGQLLTLLLVAYLMGTLIH</sequence>
<feature type="transmembrane region" description="Helical" evidence="1">
    <location>
        <begin position="29"/>
        <end position="60"/>
    </location>
</feature>
<evidence type="ECO:0000313" key="2">
    <source>
        <dbReference type="EMBL" id="TGE07877.1"/>
    </source>
</evidence>
<proteinExistence type="predicted"/>
<protein>
    <submittedName>
        <fullName evidence="2">Uncharacterized protein</fullName>
    </submittedName>
</protein>
<feature type="transmembrane region" description="Helical" evidence="1">
    <location>
        <begin position="133"/>
        <end position="153"/>
    </location>
</feature>
<comment type="caution">
    <text evidence="2">The sequence shown here is derived from an EMBL/GenBank/DDBJ whole genome shotgun (WGS) entry which is preliminary data.</text>
</comment>
<evidence type="ECO:0000313" key="3">
    <source>
        <dbReference type="Proteomes" id="UP000298337"/>
    </source>
</evidence>
<gene>
    <name evidence="2" type="ORF">EU556_09005</name>
</gene>
<dbReference type="Proteomes" id="UP000298337">
    <property type="component" value="Unassembled WGS sequence"/>
</dbReference>
<feature type="transmembrane region" description="Helical" evidence="1">
    <location>
        <begin position="99"/>
        <end position="121"/>
    </location>
</feature>
<keyword evidence="1" id="KW-0472">Membrane</keyword>
<accession>A0A4Z0P8Y9</accession>